<dbReference type="OrthoDB" id="674604at2759"/>
<dbReference type="InterPro" id="IPR036322">
    <property type="entry name" value="WD40_repeat_dom_sf"/>
</dbReference>
<feature type="non-terminal residue" evidence="4">
    <location>
        <position position="181"/>
    </location>
</feature>
<keyword evidence="5" id="KW-1185">Reference proteome</keyword>
<dbReference type="EMBL" id="ASPP01045209">
    <property type="protein sequence ID" value="ETN98995.1"/>
    <property type="molecule type" value="Genomic_DNA"/>
</dbReference>
<dbReference type="SUPFAM" id="SSF50978">
    <property type="entry name" value="WD40 repeat-like"/>
    <property type="match status" value="1"/>
</dbReference>
<keyword evidence="1 3" id="KW-0853">WD repeat</keyword>
<dbReference type="Pfam" id="PF00400">
    <property type="entry name" value="WD40"/>
    <property type="match status" value="3"/>
</dbReference>
<dbReference type="InterPro" id="IPR001680">
    <property type="entry name" value="WD40_rpt"/>
</dbReference>
<keyword evidence="2" id="KW-0677">Repeat</keyword>
<dbReference type="Proteomes" id="UP000023152">
    <property type="component" value="Unassembled WGS sequence"/>
</dbReference>
<dbReference type="PROSITE" id="PS00678">
    <property type="entry name" value="WD_REPEATS_1"/>
    <property type="match status" value="2"/>
</dbReference>
<dbReference type="InterPro" id="IPR015943">
    <property type="entry name" value="WD40/YVTN_repeat-like_dom_sf"/>
</dbReference>
<evidence type="ECO:0000313" key="4">
    <source>
        <dbReference type="EMBL" id="ETN98995.1"/>
    </source>
</evidence>
<dbReference type="PROSITE" id="PS50082">
    <property type="entry name" value="WD_REPEATS_2"/>
    <property type="match status" value="2"/>
</dbReference>
<name>X6LCC4_RETFI</name>
<dbReference type="AlphaFoldDB" id="X6LCC4"/>
<evidence type="ECO:0000256" key="1">
    <source>
        <dbReference type="ARBA" id="ARBA00022574"/>
    </source>
</evidence>
<evidence type="ECO:0000256" key="2">
    <source>
        <dbReference type="ARBA" id="ARBA00022737"/>
    </source>
</evidence>
<dbReference type="PANTHER" id="PTHR19879">
    <property type="entry name" value="TRANSCRIPTION INITIATION FACTOR TFIID"/>
    <property type="match status" value="1"/>
</dbReference>
<dbReference type="PANTHER" id="PTHR19879:SF9">
    <property type="entry name" value="TRANSCRIPTION INITIATION FACTOR TFIID SUBUNIT 5"/>
    <property type="match status" value="1"/>
</dbReference>
<proteinExistence type="predicted"/>
<dbReference type="PROSITE" id="PS50294">
    <property type="entry name" value="WD_REPEATS_REGION"/>
    <property type="match status" value="2"/>
</dbReference>
<dbReference type="Gene3D" id="2.130.10.10">
    <property type="entry name" value="YVTN repeat-like/Quinoprotein amine dehydrogenase"/>
    <property type="match status" value="1"/>
</dbReference>
<comment type="caution">
    <text evidence="4">The sequence shown here is derived from an EMBL/GenBank/DDBJ whole genome shotgun (WGS) entry which is preliminary data.</text>
</comment>
<gene>
    <name evidence="4" type="ORF">RFI_38493</name>
</gene>
<evidence type="ECO:0000256" key="3">
    <source>
        <dbReference type="PROSITE-ProRule" id="PRU00221"/>
    </source>
</evidence>
<sequence>MTTTANEKENTAPQLVRYLSIIECPFWTDRQKNKQSEEQMETILQNWLRIVNIKQGWIYDLDKIVTKYAKHFQLLKVLRGHQSEIRKVRISPDGRKVLSASHDGTIRLWDIVSGVQIQIFEGHSDWVLVAEFSPYGDIIASGSSDKTIRLWDVKTGKELMILRGHLYPVWCVNFSPDGNNI</sequence>
<reference evidence="4 5" key="1">
    <citation type="journal article" date="2013" name="Curr. Biol.">
        <title>The Genome of the Foraminiferan Reticulomyxa filosa.</title>
        <authorList>
            <person name="Glockner G."/>
            <person name="Hulsmann N."/>
            <person name="Schleicher M."/>
            <person name="Noegel A.A."/>
            <person name="Eichinger L."/>
            <person name="Gallinger C."/>
            <person name="Pawlowski J."/>
            <person name="Sierra R."/>
            <person name="Euteneuer U."/>
            <person name="Pillet L."/>
            <person name="Moustafa A."/>
            <person name="Platzer M."/>
            <person name="Groth M."/>
            <person name="Szafranski K."/>
            <person name="Schliwa M."/>
        </authorList>
    </citation>
    <scope>NUCLEOTIDE SEQUENCE [LARGE SCALE GENOMIC DNA]</scope>
</reference>
<feature type="repeat" description="WD" evidence="3">
    <location>
        <begin position="120"/>
        <end position="161"/>
    </location>
</feature>
<protein>
    <submittedName>
        <fullName evidence="4">Uncharacterized protein</fullName>
    </submittedName>
</protein>
<accession>X6LCC4</accession>
<organism evidence="4 5">
    <name type="scientific">Reticulomyxa filosa</name>
    <dbReference type="NCBI Taxonomy" id="46433"/>
    <lineage>
        <taxon>Eukaryota</taxon>
        <taxon>Sar</taxon>
        <taxon>Rhizaria</taxon>
        <taxon>Retaria</taxon>
        <taxon>Foraminifera</taxon>
        <taxon>Monothalamids</taxon>
        <taxon>Reticulomyxidae</taxon>
        <taxon>Reticulomyxa</taxon>
    </lineage>
</organism>
<evidence type="ECO:0000313" key="5">
    <source>
        <dbReference type="Proteomes" id="UP000023152"/>
    </source>
</evidence>
<dbReference type="InterPro" id="IPR019775">
    <property type="entry name" value="WD40_repeat_CS"/>
</dbReference>
<feature type="repeat" description="WD" evidence="3">
    <location>
        <begin position="78"/>
        <end position="119"/>
    </location>
</feature>
<dbReference type="InterPro" id="IPR020472">
    <property type="entry name" value="WD40_PAC1"/>
</dbReference>
<dbReference type="PRINTS" id="PR00320">
    <property type="entry name" value="GPROTEINBRPT"/>
</dbReference>
<dbReference type="SMART" id="SM00320">
    <property type="entry name" value="WD40"/>
    <property type="match status" value="2"/>
</dbReference>